<protein>
    <submittedName>
        <fullName evidence="2">Uncharacterized protein</fullName>
    </submittedName>
</protein>
<gene>
    <name evidence="2" type="ORF">TR125982</name>
</gene>
<accession>A0A0X3NHZ0</accession>
<evidence type="ECO:0000313" key="2">
    <source>
        <dbReference type="EMBL" id="JAP39288.1"/>
    </source>
</evidence>
<sequence>MTPTQTVTFTSSVNLTFTLILIIISLEFDAKLHLLWVVPLPVSCLGGYIRHPYLKGHLSTGKAKNCHLPSGDQTLLTIRSYSHPRQRQLSHTKVSCFLIVMVRSISTPLIAK</sequence>
<name>A0A0X3NHZ0_SCHSO</name>
<keyword evidence="1" id="KW-1133">Transmembrane helix</keyword>
<feature type="transmembrane region" description="Helical" evidence="1">
    <location>
        <begin position="7"/>
        <end position="26"/>
    </location>
</feature>
<organism evidence="2">
    <name type="scientific">Schistocephalus solidus</name>
    <name type="common">Tapeworm</name>
    <dbReference type="NCBI Taxonomy" id="70667"/>
    <lineage>
        <taxon>Eukaryota</taxon>
        <taxon>Metazoa</taxon>
        <taxon>Spiralia</taxon>
        <taxon>Lophotrochozoa</taxon>
        <taxon>Platyhelminthes</taxon>
        <taxon>Cestoda</taxon>
        <taxon>Eucestoda</taxon>
        <taxon>Diphyllobothriidea</taxon>
        <taxon>Diphyllobothriidae</taxon>
        <taxon>Schistocephalus</taxon>
    </lineage>
</organism>
<feature type="transmembrane region" description="Helical" evidence="1">
    <location>
        <begin position="32"/>
        <end position="49"/>
    </location>
</feature>
<reference evidence="2" key="1">
    <citation type="submission" date="2016-01" db="EMBL/GenBank/DDBJ databases">
        <title>Reference transcriptome for the parasite Schistocephalus solidus: insights into the molecular evolution of parasitism.</title>
        <authorList>
            <person name="Hebert F.O."/>
            <person name="Grambauer S."/>
            <person name="Barber I."/>
            <person name="Landry C.R."/>
            <person name="Aubin-Horth N."/>
        </authorList>
    </citation>
    <scope>NUCLEOTIDE SEQUENCE</scope>
</reference>
<keyword evidence="1" id="KW-0812">Transmembrane</keyword>
<keyword evidence="1" id="KW-0472">Membrane</keyword>
<dbReference type="EMBL" id="GEEE01023937">
    <property type="protein sequence ID" value="JAP39288.1"/>
    <property type="molecule type" value="Transcribed_RNA"/>
</dbReference>
<dbReference type="AlphaFoldDB" id="A0A0X3NHZ0"/>
<proteinExistence type="predicted"/>
<evidence type="ECO:0000256" key="1">
    <source>
        <dbReference type="SAM" id="Phobius"/>
    </source>
</evidence>